<keyword evidence="3" id="KW-1185">Reference proteome</keyword>
<name>A0ABT7QKE0_9GAMM</name>
<dbReference type="Proteomes" id="UP001168167">
    <property type="component" value="Unassembled WGS sequence"/>
</dbReference>
<dbReference type="CDD" id="cd01741">
    <property type="entry name" value="GATase1_1"/>
    <property type="match status" value="1"/>
</dbReference>
<sequence>MNFLILQHLRLEDLGYLKDLMIRDDHRMHVVELDEGEKIPNHLDSYDGMICMGGPMDTWMEAEYPWLIDEKQRIREFVVEQQKPFLGVCLGCQLLGEAVGGDIVRSTLPEIGVLDVHLSTEAKQDKLFSTFPKSVKALQWHSYEISNLENHPHVTLLASSSNTKYQAFRYRSHAYGVQFHVEIRADTVRSWGAIPEYKSALEKELGVNALTEIDNLATTNMREMNFHASLLYDGFIQLARKINNQ</sequence>
<dbReference type="PROSITE" id="PS51273">
    <property type="entry name" value="GATASE_TYPE_1"/>
    <property type="match status" value="1"/>
</dbReference>
<protein>
    <submittedName>
        <fullName evidence="2">Type 1 glutamine amidotransferase</fullName>
    </submittedName>
</protein>
<accession>A0ABT7QKE0</accession>
<dbReference type="Pfam" id="PF00117">
    <property type="entry name" value="GATase"/>
    <property type="match status" value="1"/>
</dbReference>
<comment type="caution">
    <text evidence="2">The sequence shown here is derived from an EMBL/GenBank/DDBJ whole genome shotgun (WGS) entry which is preliminary data.</text>
</comment>
<dbReference type="EMBL" id="JANQAO010000001">
    <property type="protein sequence ID" value="MDM5147174.1"/>
    <property type="molecule type" value="Genomic_DNA"/>
</dbReference>
<gene>
    <name evidence="2" type="ORF">NQX30_02115</name>
</gene>
<dbReference type="PANTHER" id="PTHR42695:SF5">
    <property type="entry name" value="GLUTAMINE AMIDOTRANSFERASE YLR126C-RELATED"/>
    <property type="match status" value="1"/>
</dbReference>
<proteinExistence type="predicted"/>
<evidence type="ECO:0000313" key="2">
    <source>
        <dbReference type="EMBL" id="MDM5147174.1"/>
    </source>
</evidence>
<dbReference type="Gene3D" id="3.40.50.880">
    <property type="match status" value="1"/>
</dbReference>
<reference evidence="2" key="1">
    <citation type="submission" date="2022-08" db="EMBL/GenBank/DDBJ databases">
        <authorList>
            <person name="Dzunkova M."/>
            <person name="La Clair J."/>
            <person name="Tyml T."/>
            <person name="Doud D."/>
            <person name="Schulz F."/>
            <person name="Piquer S."/>
            <person name="Porcel Sanchis D."/>
            <person name="Osborn A."/>
            <person name="Robinson D."/>
            <person name="Louie K.B."/>
            <person name="Bowen B.P."/>
            <person name="Bowers R."/>
            <person name="Lee J."/>
            <person name="Arnau Llombart V."/>
            <person name="Diaz Villanueva W."/>
            <person name="Gosliner T."/>
            <person name="Northen T."/>
            <person name="Cheng J.-F."/>
            <person name="Burkart M.D."/>
            <person name="Woyke T."/>
        </authorList>
    </citation>
    <scope>NUCLEOTIDE SEQUENCE</scope>
    <source>
        <strain evidence="2">Df01</strain>
    </source>
</reference>
<reference evidence="2" key="2">
    <citation type="journal article" date="2023" name="Microbiome">
        <title>Synthase-selected sorting approach identifies a beta-lactone synthase in a nudibranch symbiotic bacterium.</title>
        <authorList>
            <person name="Dzunkova M."/>
            <person name="La Clair J.J."/>
            <person name="Tyml T."/>
            <person name="Doud D."/>
            <person name="Schulz F."/>
            <person name="Piquer-Esteban S."/>
            <person name="Porcel Sanchis D."/>
            <person name="Osborn A."/>
            <person name="Robinson D."/>
            <person name="Louie K.B."/>
            <person name="Bowen B.P."/>
            <person name="Bowers R.M."/>
            <person name="Lee J."/>
            <person name="Arnau V."/>
            <person name="Diaz-Villanueva W."/>
            <person name="Stepanauskas R."/>
            <person name="Gosliner T."/>
            <person name="Date S.V."/>
            <person name="Northen T.R."/>
            <person name="Cheng J.F."/>
            <person name="Burkart M.D."/>
            <person name="Woyke T."/>
        </authorList>
    </citation>
    <scope>NUCLEOTIDE SEQUENCE</scope>
    <source>
        <strain evidence="2">Df01</strain>
    </source>
</reference>
<evidence type="ECO:0000313" key="3">
    <source>
        <dbReference type="Proteomes" id="UP001168167"/>
    </source>
</evidence>
<organism evidence="2 3">
    <name type="scientific">Candidatus Doriopsillibacter californiensis</name>
    <dbReference type="NCBI Taxonomy" id="2970740"/>
    <lineage>
        <taxon>Bacteria</taxon>
        <taxon>Pseudomonadati</taxon>
        <taxon>Pseudomonadota</taxon>
        <taxon>Gammaproteobacteria</taxon>
        <taxon>Candidatus Tethybacterales</taxon>
        <taxon>Candidatus Persebacteraceae</taxon>
        <taxon>Candidatus Doriopsillibacter</taxon>
    </lineage>
</organism>
<dbReference type="InterPro" id="IPR029062">
    <property type="entry name" value="Class_I_gatase-like"/>
</dbReference>
<feature type="domain" description="Glutamine amidotransferase" evidence="1">
    <location>
        <begin position="26"/>
        <end position="184"/>
    </location>
</feature>
<dbReference type="InterPro" id="IPR017926">
    <property type="entry name" value="GATASE"/>
</dbReference>
<keyword evidence="2" id="KW-0315">Glutamine amidotransferase</keyword>
<dbReference type="SUPFAM" id="SSF52317">
    <property type="entry name" value="Class I glutamine amidotransferase-like"/>
    <property type="match status" value="1"/>
</dbReference>
<dbReference type="PANTHER" id="PTHR42695">
    <property type="entry name" value="GLUTAMINE AMIDOTRANSFERASE YLR126C-RELATED"/>
    <property type="match status" value="1"/>
</dbReference>
<evidence type="ECO:0000259" key="1">
    <source>
        <dbReference type="Pfam" id="PF00117"/>
    </source>
</evidence>
<dbReference type="InterPro" id="IPR044992">
    <property type="entry name" value="ChyE-like"/>
</dbReference>